<accession>A0A7M1T1C4</accession>
<sequence>MKFKSENSVYYIEDEILTIAFADSKKPDPNRYLILQREVDNSEIYYYEVNSQMYSNDGGIEKVQINNNSLIVLFNSNQKIYKDGIKILEIDFDFNNEMKEKIIKLFSDSDTVLEVL</sequence>
<protein>
    <submittedName>
        <fullName evidence="1">Uncharacterized protein</fullName>
    </submittedName>
</protein>
<dbReference type="EMBL" id="CP063145">
    <property type="protein sequence ID" value="QOR73077.1"/>
    <property type="molecule type" value="Genomic_DNA"/>
</dbReference>
<dbReference type="AlphaFoldDB" id="A0A7M1T1C4"/>
<dbReference type="RefSeq" id="WP_193439265.1">
    <property type="nucleotide sequence ID" value="NZ_CP063145.1"/>
</dbReference>
<reference evidence="1 2" key="1">
    <citation type="submission" date="2020-10" db="EMBL/GenBank/DDBJ databases">
        <title>Complete genome of Cruoricapor ignavus strain M1214 isolated from the blood culture of a febrile patient.</title>
        <authorList>
            <person name="Guglielmino C.J.D."/>
        </authorList>
    </citation>
    <scope>NUCLEOTIDE SEQUENCE [LARGE SCALE GENOMIC DNA]</scope>
    <source>
        <strain evidence="1 2">M1214</strain>
    </source>
</reference>
<dbReference type="Proteomes" id="UP000593605">
    <property type="component" value="Chromosome"/>
</dbReference>
<evidence type="ECO:0000313" key="1">
    <source>
        <dbReference type="EMBL" id="QOR73077.1"/>
    </source>
</evidence>
<organism evidence="1 2">
    <name type="scientific">Cruoricaptor ignavus</name>
    <dbReference type="NCBI Taxonomy" id="1118202"/>
    <lineage>
        <taxon>Bacteria</taxon>
        <taxon>Pseudomonadati</taxon>
        <taxon>Bacteroidota</taxon>
        <taxon>Flavobacteriia</taxon>
        <taxon>Flavobacteriales</taxon>
        <taxon>Weeksellaceae</taxon>
        <taxon>Cruoricaptor</taxon>
    </lineage>
</organism>
<dbReference type="KEGG" id="civ:IMZ16_05895"/>
<proteinExistence type="predicted"/>
<evidence type="ECO:0000313" key="2">
    <source>
        <dbReference type="Proteomes" id="UP000593605"/>
    </source>
</evidence>
<name>A0A7M1T1C4_9FLAO</name>
<gene>
    <name evidence="1" type="ORF">IMZ16_05895</name>
</gene>